<accession>A0ACC2U3G9</accession>
<protein>
    <submittedName>
        <fullName evidence="1">Uncharacterized protein</fullName>
    </submittedName>
</protein>
<reference evidence="1" key="1">
    <citation type="submission" date="2022-04" db="EMBL/GenBank/DDBJ databases">
        <title>Genome of the entomopathogenic fungus Entomophthora muscae.</title>
        <authorList>
            <person name="Elya C."/>
            <person name="Lovett B.R."/>
            <person name="Lee E."/>
            <person name="Macias A.M."/>
            <person name="Hajek A.E."/>
            <person name="De Bivort B.L."/>
            <person name="Kasson M.T."/>
            <person name="De Fine Licht H.H."/>
            <person name="Stajich J.E."/>
        </authorList>
    </citation>
    <scope>NUCLEOTIDE SEQUENCE</scope>
    <source>
        <strain evidence="1">Berkeley</strain>
    </source>
</reference>
<dbReference type="EMBL" id="QTSX02001489">
    <property type="protein sequence ID" value="KAJ9081241.1"/>
    <property type="molecule type" value="Genomic_DNA"/>
</dbReference>
<proteinExistence type="predicted"/>
<gene>
    <name evidence="1" type="ORF">DSO57_1016780</name>
</gene>
<dbReference type="Proteomes" id="UP001165960">
    <property type="component" value="Unassembled WGS sequence"/>
</dbReference>
<evidence type="ECO:0000313" key="2">
    <source>
        <dbReference type="Proteomes" id="UP001165960"/>
    </source>
</evidence>
<organism evidence="1 2">
    <name type="scientific">Entomophthora muscae</name>
    <dbReference type="NCBI Taxonomy" id="34485"/>
    <lineage>
        <taxon>Eukaryota</taxon>
        <taxon>Fungi</taxon>
        <taxon>Fungi incertae sedis</taxon>
        <taxon>Zoopagomycota</taxon>
        <taxon>Entomophthoromycotina</taxon>
        <taxon>Entomophthoromycetes</taxon>
        <taxon>Entomophthorales</taxon>
        <taxon>Entomophthoraceae</taxon>
        <taxon>Entomophthora</taxon>
    </lineage>
</organism>
<sequence>MLVTIDCSTLLSADKTIQRSLSKIHKVLVINFDNQPINTLLELGNILWIAPDQSTAAAIFDATNSKQILIQTVHPIDEGNFSTNVQVCQSQ</sequence>
<name>A0ACC2U3G9_9FUNG</name>
<keyword evidence="2" id="KW-1185">Reference proteome</keyword>
<evidence type="ECO:0000313" key="1">
    <source>
        <dbReference type="EMBL" id="KAJ9081241.1"/>
    </source>
</evidence>
<comment type="caution">
    <text evidence="1">The sequence shown here is derived from an EMBL/GenBank/DDBJ whole genome shotgun (WGS) entry which is preliminary data.</text>
</comment>